<keyword evidence="2" id="KW-0812">Transmembrane</keyword>
<dbReference type="Proteomes" id="UP000186736">
    <property type="component" value="Unassembled WGS sequence"/>
</dbReference>
<protein>
    <recommendedName>
        <fullName evidence="5">Hemolysin XhlA</fullName>
    </recommendedName>
</protein>
<name>A0A1Q9R3A5_PSEPU</name>
<gene>
    <name evidence="3" type="ORF">PSEMO_32310</name>
</gene>
<evidence type="ECO:0000313" key="4">
    <source>
        <dbReference type="Proteomes" id="UP000186736"/>
    </source>
</evidence>
<evidence type="ECO:0000313" key="3">
    <source>
        <dbReference type="EMBL" id="OLS61858.1"/>
    </source>
</evidence>
<organism evidence="3 4">
    <name type="scientific">Pseudomonas putida</name>
    <name type="common">Arthrobacter siderocapsulatus</name>
    <dbReference type="NCBI Taxonomy" id="303"/>
    <lineage>
        <taxon>Bacteria</taxon>
        <taxon>Pseudomonadati</taxon>
        <taxon>Pseudomonadota</taxon>
        <taxon>Gammaproteobacteria</taxon>
        <taxon>Pseudomonadales</taxon>
        <taxon>Pseudomonadaceae</taxon>
        <taxon>Pseudomonas</taxon>
    </lineage>
</organism>
<evidence type="ECO:0000256" key="1">
    <source>
        <dbReference type="SAM" id="Coils"/>
    </source>
</evidence>
<reference evidence="3 4" key="1">
    <citation type="submission" date="2016-10" db="EMBL/GenBank/DDBJ databases">
        <title>Genome Sequence of Pseudomonas putida GM4FR.</title>
        <authorList>
            <person name="Poehlein A."/>
            <person name="Wemheuer F."/>
            <person name="Hollensteiner J."/>
            <person name="Wemheuer B."/>
        </authorList>
    </citation>
    <scope>NUCLEOTIDE SEQUENCE [LARGE SCALE GENOMIC DNA]</scope>
    <source>
        <strain evidence="3 4">GM4FR</strain>
    </source>
</reference>
<comment type="caution">
    <text evidence="3">The sequence shown here is derived from an EMBL/GenBank/DDBJ whole genome shotgun (WGS) entry which is preliminary data.</text>
</comment>
<accession>A0A1Q9R3A5</accession>
<feature type="transmembrane region" description="Helical" evidence="2">
    <location>
        <begin position="40"/>
        <end position="58"/>
    </location>
</feature>
<keyword evidence="2" id="KW-1133">Transmembrane helix</keyword>
<feature type="coiled-coil region" evidence="1">
    <location>
        <begin position="5"/>
        <end position="32"/>
    </location>
</feature>
<keyword evidence="1" id="KW-0175">Coiled coil</keyword>
<keyword evidence="2" id="KW-0472">Membrane</keyword>
<evidence type="ECO:0008006" key="5">
    <source>
        <dbReference type="Google" id="ProtNLM"/>
    </source>
</evidence>
<sequence>MDTRIINLERDMTDAKIALAKVETRLEHIEKTMLTKGQTASYALLAGIAIFGAGWWVVQQYLAPIVASLGK</sequence>
<evidence type="ECO:0000256" key="2">
    <source>
        <dbReference type="SAM" id="Phobius"/>
    </source>
</evidence>
<proteinExistence type="predicted"/>
<dbReference type="EMBL" id="MKZO01000026">
    <property type="protein sequence ID" value="OLS61858.1"/>
    <property type="molecule type" value="Genomic_DNA"/>
</dbReference>
<dbReference type="AlphaFoldDB" id="A0A1Q9R3A5"/>